<evidence type="ECO:0000313" key="2">
    <source>
        <dbReference type="Proteomes" id="UP001597097"/>
    </source>
</evidence>
<name>A0ABW4GET2_9ACTN</name>
<gene>
    <name evidence="1" type="ORF">ACFSJ0_27740</name>
</gene>
<dbReference type="RefSeq" id="WP_219532328.1">
    <property type="nucleotide sequence ID" value="NZ_JAHKRM010000014.1"/>
</dbReference>
<dbReference type="EMBL" id="JBHUCM010000020">
    <property type="protein sequence ID" value="MFD1540879.1"/>
    <property type="molecule type" value="Genomic_DNA"/>
</dbReference>
<evidence type="ECO:0000313" key="1">
    <source>
        <dbReference type="EMBL" id="MFD1540879.1"/>
    </source>
</evidence>
<protein>
    <submittedName>
        <fullName evidence="1">Uncharacterized protein</fullName>
    </submittedName>
</protein>
<proteinExistence type="predicted"/>
<organism evidence="1 2">
    <name type="scientific">Nonomuraea guangzhouensis</name>
    <dbReference type="NCBI Taxonomy" id="1291555"/>
    <lineage>
        <taxon>Bacteria</taxon>
        <taxon>Bacillati</taxon>
        <taxon>Actinomycetota</taxon>
        <taxon>Actinomycetes</taxon>
        <taxon>Streptosporangiales</taxon>
        <taxon>Streptosporangiaceae</taxon>
        <taxon>Nonomuraea</taxon>
    </lineage>
</organism>
<accession>A0ABW4GET2</accession>
<keyword evidence="2" id="KW-1185">Reference proteome</keyword>
<comment type="caution">
    <text evidence="1">The sequence shown here is derived from an EMBL/GenBank/DDBJ whole genome shotgun (WGS) entry which is preliminary data.</text>
</comment>
<reference evidence="2" key="1">
    <citation type="journal article" date="2019" name="Int. J. Syst. Evol. Microbiol.">
        <title>The Global Catalogue of Microorganisms (GCM) 10K type strain sequencing project: providing services to taxonomists for standard genome sequencing and annotation.</title>
        <authorList>
            <consortium name="The Broad Institute Genomics Platform"/>
            <consortium name="The Broad Institute Genome Sequencing Center for Infectious Disease"/>
            <person name="Wu L."/>
            <person name="Ma J."/>
        </authorList>
    </citation>
    <scope>NUCLEOTIDE SEQUENCE [LARGE SCALE GENOMIC DNA]</scope>
    <source>
        <strain evidence="2">CGMCC 1.15399</strain>
    </source>
</reference>
<dbReference type="Proteomes" id="UP001597097">
    <property type="component" value="Unassembled WGS sequence"/>
</dbReference>
<sequence>MFGHKRQGFYFRPSRRHWFWHRPIHAFADDPTAERDEQVWRVAWWHGGWGVWSADADPMAAEPIYTTENIPQADSDAACCWAAGVVPAHPRLHISCSHRGDPAAPFM</sequence>